<dbReference type="InterPro" id="IPR012910">
    <property type="entry name" value="Plug_dom"/>
</dbReference>
<protein>
    <submittedName>
        <fullName evidence="14">SusC/RagA family TonB-linked outer membrane protein</fullName>
    </submittedName>
</protein>
<dbReference type="Pfam" id="PF07715">
    <property type="entry name" value="Plug"/>
    <property type="match status" value="1"/>
</dbReference>
<evidence type="ECO:0000256" key="7">
    <source>
        <dbReference type="ARBA" id="ARBA00023077"/>
    </source>
</evidence>
<dbReference type="InterPro" id="IPR000531">
    <property type="entry name" value="Beta-barrel_TonB"/>
</dbReference>
<organism evidence="14 15">
    <name type="scientific">Pedobacter gandavensis</name>
    <dbReference type="NCBI Taxonomy" id="2679963"/>
    <lineage>
        <taxon>Bacteria</taxon>
        <taxon>Pseudomonadati</taxon>
        <taxon>Bacteroidota</taxon>
        <taxon>Sphingobacteriia</taxon>
        <taxon>Sphingobacteriales</taxon>
        <taxon>Sphingobacteriaceae</taxon>
        <taxon>Pedobacter</taxon>
    </lineage>
</organism>
<keyword evidence="5 10" id="KW-0812">Transmembrane</keyword>
<dbReference type="Pfam" id="PF00593">
    <property type="entry name" value="TonB_dep_Rec_b-barrel"/>
    <property type="match status" value="1"/>
</dbReference>
<dbReference type="Gene3D" id="3.55.50.30">
    <property type="match status" value="1"/>
</dbReference>
<dbReference type="Pfam" id="PF07660">
    <property type="entry name" value="STN"/>
    <property type="match status" value="1"/>
</dbReference>
<dbReference type="NCBIfam" id="TIGR04057">
    <property type="entry name" value="SusC_RagA_signa"/>
    <property type="match status" value="1"/>
</dbReference>
<sequence>MNFSSNFSCGIKPCVQKLSVCPDMKPNRLSPSLMRLIIMRIQLVFFIVFMAMLQVSASSFAQKININQTNISLEKALKLIRQQSGYDILYDANVIRKPTVVQLNVKNGSLTDALNQCLTGSHFMYQIEENTILIREKSFLEDLKEKISHHFDGTTIYGTVTTIKNDEALAGATIMVKRTKKAVYADAKGIFIIKDVLPTDTLVFSYIGYVTQNVAVGKESTYFMKMVETTNALDAVVVQAYGRTTQRLTTGNIVRVSAADIDRQLVTDPLLALQGMVPGLEISATNGLESSVPKVELRGRSSINSGYSSEPLYIIDGVPLTVLKTKSLSYGVNAQAELSSGLDQSGITAGISPLSTLNPKDIESIEVLKDADATAIYGSRGGNGVILITTKRGQAGKTKLQAGFQQGVQIVATRWDMLNTEQYLAARTEAFKNDGITPTSINSPELLKYDQNRYTDWQEYAWGNTGKWTSFDAGLSGGDSKTNFRISTGLRRTKNITQVSGVNQSLSFSSNLSHKSADQRFKIDFSSQFSAAENNTRNLDNVALLPPNAPEVYDEKGGLNFIPWQTDMSEFTSTKKESKNNMNLLNASLNLGYSLLKNLNFNLSMGYNSTGSNVRLITPLTAYSPKVLASSESSIYTGVTAVKNIIIEPQAEYNTFIGKGKLNVLIGGTLQNNNTNVQNIRASGFESDEMLKSINSAKTYVASERVLQYKYAGVFGRLNYNLENKYILNLNGRRDGSSRFGAGNRFGNFGSIGVAWIASEESWIKNNLPNAISLIKFRGSYGIVGKDNVGDYQYLTQWGTESNGSKLPVYEGVSPMVPQIQPNADFRWQRDEKSEIAMNLSFFKDALSMDAALYSNYSNNQLLAYPIPGYTGFTTVVFNSPAEVKNSGIELSLSARIIDKKNFSWSTRFNFSKNKNVLVGYPNFEQSPYYAEYKIGQSLNNIYVFKNTGVDPQTGEYTYYDYSGDGQIKSVNYAPKGTGDDDRGLAINTNPDFFGGMSHLFRYKDFSLSADFYYAKQKGMLTISPSGNKNMSLYSYENTWHHPGDQAMYAKLTTQNKTTNNYSSASDLVYTDADYIRLRNLQFAYALPANKLKSLGLSALSLNATASNLFVITNYKGMDPATPQFGMIPQARTITLGLNCTF</sequence>
<dbReference type="Gene3D" id="2.60.40.1120">
    <property type="entry name" value="Carboxypeptidase-like, regulatory domain"/>
    <property type="match status" value="1"/>
</dbReference>
<keyword evidence="12" id="KW-1133">Transmembrane helix</keyword>
<dbReference type="InterPro" id="IPR023996">
    <property type="entry name" value="TonB-dep_OMP_SusC/RagA"/>
</dbReference>
<gene>
    <name evidence="14" type="ORF">GM920_04295</name>
</gene>
<dbReference type="Proteomes" id="UP000636110">
    <property type="component" value="Unassembled WGS sequence"/>
</dbReference>
<evidence type="ECO:0000256" key="4">
    <source>
        <dbReference type="ARBA" id="ARBA00022496"/>
    </source>
</evidence>
<keyword evidence="15" id="KW-1185">Reference proteome</keyword>
<evidence type="ECO:0000256" key="11">
    <source>
        <dbReference type="RuleBase" id="RU003357"/>
    </source>
</evidence>
<dbReference type="SUPFAM" id="SSF56935">
    <property type="entry name" value="Porins"/>
    <property type="match status" value="1"/>
</dbReference>
<dbReference type="SUPFAM" id="SSF49464">
    <property type="entry name" value="Carboxypeptidase regulatory domain-like"/>
    <property type="match status" value="1"/>
</dbReference>
<dbReference type="Pfam" id="PF13715">
    <property type="entry name" value="CarbopepD_reg_2"/>
    <property type="match status" value="1"/>
</dbReference>
<evidence type="ECO:0000313" key="14">
    <source>
        <dbReference type="EMBL" id="MBB2148128.1"/>
    </source>
</evidence>
<dbReference type="Gene3D" id="2.40.170.20">
    <property type="entry name" value="TonB-dependent receptor, beta-barrel domain"/>
    <property type="match status" value="1"/>
</dbReference>
<dbReference type="InterPro" id="IPR036942">
    <property type="entry name" value="Beta-barrel_TonB_sf"/>
</dbReference>
<accession>A0ABR6ES85</accession>
<evidence type="ECO:0000256" key="10">
    <source>
        <dbReference type="PROSITE-ProRule" id="PRU01360"/>
    </source>
</evidence>
<evidence type="ECO:0000256" key="8">
    <source>
        <dbReference type="ARBA" id="ARBA00023136"/>
    </source>
</evidence>
<dbReference type="PROSITE" id="PS52016">
    <property type="entry name" value="TONB_DEPENDENT_REC_3"/>
    <property type="match status" value="1"/>
</dbReference>
<keyword evidence="7 11" id="KW-0798">TonB box</keyword>
<dbReference type="Gene3D" id="2.170.130.10">
    <property type="entry name" value="TonB-dependent receptor, plug domain"/>
    <property type="match status" value="1"/>
</dbReference>
<comment type="caution">
    <text evidence="14">The sequence shown here is derived from an EMBL/GenBank/DDBJ whole genome shotgun (WGS) entry which is preliminary data.</text>
</comment>
<evidence type="ECO:0000313" key="15">
    <source>
        <dbReference type="Proteomes" id="UP000636110"/>
    </source>
</evidence>
<evidence type="ECO:0000259" key="13">
    <source>
        <dbReference type="SMART" id="SM00965"/>
    </source>
</evidence>
<evidence type="ECO:0000256" key="6">
    <source>
        <dbReference type="ARBA" id="ARBA00023004"/>
    </source>
</evidence>
<feature type="transmembrane region" description="Helical" evidence="12">
    <location>
        <begin position="33"/>
        <end position="53"/>
    </location>
</feature>
<keyword evidence="4" id="KW-0406">Ion transport</keyword>
<dbReference type="RefSeq" id="WP_182953743.1">
    <property type="nucleotide sequence ID" value="NZ_WNXC01000001.1"/>
</dbReference>
<comment type="subcellular location">
    <subcellularLocation>
        <location evidence="1 10">Cell outer membrane</location>
        <topology evidence="1 10">Multi-pass membrane protein</topology>
    </subcellularLocation>
</comment>
<reference evidence="14 15" key="1">
    <citation type="submission" date="2019-11" db="EMBL/GenBank/DDBJ databases">
        <title>Description of Pedobacter sp. LMG 31462T.</title>
        <authorList>
            <person name="Carlier A."/>
            <person name="Qi S."/>
            <person name="Vandamme P."/>
        </authorList>
    </citation>
    <scope>NUCLEOTIDE SEQUENCE [LARGE SCALE GENOMIC DNA]</scope>
    <source>
        <strain evidence="14 15">LMG 31462</strain>
    </source>
</reference>
<evidence type="ECO:0000256" key="1">
    <source>
        <dbReference type="ARBA" id="ARBA00004571"/>
    </source>
</evidence>
<comment type="similarity">
    <text evidence="10 11">Belongs to the TonB-dependent receptor family.</text>
</comment>
<keyword evidence="6" id="KW-0408">Iron</keyword>
<dbReference type="InterPro" id="IPR039426">
    <property type="entry name" value="TonB-dep_rcpt-like"/>
</dbReference>
<evidence type="ECO:0000256" key="12">
    <source>
        <dbReference type="SAM" id="Phobius"/>
    </source>
</evidence>
<keyword evidence="4" id="KW-0410">Iron transport</keyword>
<proteinExistence type="inferred from homology"/>
<dbReference type="InterPro" id="IPR011662">
    <property type="entry name" value="Secretin/TonB_short_N"/>
</dbReference>
<keyword evidence="9 10" id="KW-0998">Cell outer membrane</keyword>
<evidence type="ECO:0000256" key="5">
    <source>
        <dbReference type="ARBA" id="ARBA00022692"/>
    </source>
</evidence>
<dbReference type="InterPro" id="IPR023997">
    <property type="entry name" value="TonB-dep_OMP_SusC/RagA_CS"/>
</dbReference>
<dbReference type="InterPro" id="IPR037066">
    <property type="entry name" value="Plug_dom_sf"/>
</dbReference>
<keyword evidence="2 10" id="KW-0813">Transport</keyword>
<dbReference type="SMART" id="SM00965">
    <property type="entry name" value="STN"/>
    <property type="match status" value="1"/>
</dbReference>
<dbReference type="NCBIfam" id="TIGR04056">
    <property type="entry name" value="OMP_RagA_SusC"/>
    <property type="match status" value="1"/>
</dbReference>
<evidence type="ECO:0000256" key="9">
    <source>
        <dbReference type="ARBA" id="ARBA00023237"/>
    </source>
</evidence>
<dbReference type="EMBL" id="WNXC01000001">
    <property type="protein sequence ID" value="MBB2148128.1"/>
    <property type="molecule type" value="Genomic_DNA"/>
</dbReference>
<feature type="domain" description="Secretin/TonB short N-terminal" evidence="13">
    <location>
        <begin position="86"/>
        <end position="137"/>
    </location>
</feature>
<name>A0ABR6ES85_9SPHI</name>
<evidence type="ECO:0000256" key="2">
    <source>
        <dbReference type="ARBA" id="ARBA00022448"/>
    </source>
</evidence>
<dbReference type="InterPro" id="IPR008969">
    <property type="entry name" value="CarboxyPept-like_regulatory"/>
</dbReference>
<keyword evidence="3 10" id="KW-1134">Transmembrane beta strand</keyword>
<evidence type="ECO:0000256" key="3">
    <source>
        <dbReference type="ARBA" id="ARBA00022452"/>
    </source>
</evidence>
<keyword evidence="8 10" id="KW-0472">Membrane</keyword>